<dbReference type="InterPro" id="IPR042618">
    <property type="entry name" value="IQCG"/>
</dbReference>
<keyword evidence="8" id="KW-0966">Cell projection</keyword>
<keyword evidence="6" id="KW-0969">Cilium</keyword>
<feature type="coiled-coil region" evidence="10">
    <location>
        <begin position="142"/>
        <end position="295"/>
    </location>
</feature>
<name>A0A146ZX08_FUNHE</name>
<reference evidence="12" key="1">
    <citation type="submission" date="2015-01" db="EMBL/GenBank/DDBJ databases">
        <title>EvidentialGene: Evidence-directed Construction of Complete mRNA Transcriptomes without Genomes.</title>
        <authorList>
            <person name="Gilbert D.G."/>
        </authorList>
    </citation>
    <scope>NUCLEOTIDE SEQUENCE</scope>
</reference>
<dbReference type="InterPro" id="IPR000048">
    <property type="entry name" value="IQ_motif_EF-hand-BS"/>
</dbReference>
<dbReference type="GO" id="GO:0044782">
    <property type="term" value="P:cilium organization"/>
    <property type="evidence" value="ECO:0007669"/>
    <property type="project" value="TreeGrafter"/>
</dbReference>
<keyword evidence="10" id="KW-0175">Coiled coil</keyword>
<dbReference type="EMBL" id="GCES01015546">
    <property type="protein sequence ID" value="JAR70777.1"/>
    <property type="molecule type" value="Transcribed_RNA"/>
</dbReference>
<evidence type="ECO:0000256" key="1">
    <source>
        <dbReference type="ARBA" id="ARBA00004611"/>
    </source>
</evidence>
<dbReference type="GO" id="GO:0031514">
    <property type="term" value="C:motile cilium"/>
    <property type="evidence" value="ECO:0007669"/>
    <property type="project" value="TreeGrafter"/>
</dbReference>
<dbReference type="CDD" id="cd23766">
    <property type="entry name" value="IQCG"/>
    <property type="match status" value="1"/>
</dbReference>
<proteinExistence type="inferred from homology"/>
<sequence length="330" mass="38332">MSLSAIQSLRAAAVLEDCAQQLDILGHSLSVQMRRERGPAPGQGPSLGATPQLSANSLLLSSVCLGSYNTEKVRLLKLKTDCLFITQHISELCSELEEKGRFSSFPEAVEEEKRQREDGAKREEEITLKQRRQAVDKQELDILAKRDELNNINVRLNELKQQLSQAKNKKPNNVTMSQQMLTETWQRAHLKDKLEFLQKQLVEETTSHEESEKFLQNQQTELRVMLRNWKQQTKEMQQDKQKKLDNLGCKRTLNTDRLMEMRRKFRVMEQVIMEDKEEQEKLRELEEKARIATKLQAWWRGCMVRRGLGAFKKAGEGKKGKKKKGKKKKK</sequence>
<dbReference type="GO" id="GO:0005737">
    <property type="term" value="C:cytoplasm"/>
    <property type="evidence" value="ECO:0007669"/>
    <property type="project" value="TreeGrafter"/>
</dbReference>
<dbReference type="EMBL" id="GCES01015545">
    <property type="protein sequence ID" value="JAR70778.1"/>
    <property type="molecule type" value="Transcribed_RNA"/>
</dbReference>
<dbReference type="PROSITE" id="PS50096">
    <property type="entry name" value="IQ"/>
    <property type="match status" value="1"/>
</dbReference>
<dbReference type="Pfam" id="PF00612">
    <property type="entry name" value="IQ"/>
    <property type="match status" value="1"/>
</dbReference>
<dbReference type="AlphaFoldDB" id="A0A146ZX08"/>
<evidence type="ECO:0000256" key="8">
    <source>
        <dbReference type="ARBA" id="ARBA00023273"/>
    </source>
</evidence>
<feature type="compositionally biased region" description="Basic residues" evidence="11">
    <location>
        <begin position="319"/>
        <end position="330"/>
    </location>
</feature>
<feature type="region of interest" description="Disordered" evidence="11">
    <location>
        <begin position="310"/>
        <end position="330"/>
    </location>
</feature>
<dbReference type="PANTHER" id="PTHR14871">
    <property type="entry name" value="DYNEIN REGULATORY COMPLEX PROTEIN 9"/>
    <property type="match status" value="1"/>
</dbReference>
<comment type="subcellular location">
    <subcellularLocation>
        <location evidence="1">Cytoplasm</location>
        <location evidence="1">Cytoskeleton</location>
        <location evidence="1">Flagellum axoneme</location>
    </subcellularLocation>
</comment>
<protein>
    <recommendedName>
        <fullName evidence="3">Dynein regulatory complex protein 9</fullName>
    </recommendedName>
    <alternativeName>
        <fullName evidence="9">IQ domain-containing protein G</fullName>
    </alternativeName>
</protein>
<evidence type="ECO:0000256" key="10">
    <source>
        <dbReference type="SAM" id="Coils"/>
    </source>
</evidence>
<evidence type="ECO:0000256" key="9">
    <source>
        <dbReference type="ARBA" id="ARBA00032183"/>
    </source>
</evidence>
<evidence type="ECO:0000256" key="6">
    <source>
        <dbReference type="ARBA" id="ARBA00023069"/>
    </source>
</evidence>
<evidence type="ECO:0000256" key="3">
    <source>
        <dbReference type="ARBA" id="ARBA00013738"/>
    </source>
</evidence>
<evidence type="ECO:0000256" key="11">
    <source>
        <dbReference type="SAM" id="MobiDB-lite"/>
    </source>
</evidence>
<keyword evidence="4" id="KW-0963">Cytoplasm</keyword>
<evidence type="ECO:0000313" key="12">
    <source>
        <dbReference type="EMBL" id="JAR70778.1"/>
    </source>
</evidence>
<dbReference type="PANTHER" id="PTHR14871:SF1">
    <property type="entry name" value="DYNEIN REGULATORY COMPLEX PROTEIN 9"/>
    <property type="match status" value="1"/>
</dbReference>
<evidence type="ECO:0000256" key="5">
    <source>
        <dbReference type="ARBA" id="ARBA00022846"/>
    </source>
</evidence>
<keyword evidence="5" id="KW-0282">Flagellum</keyword>
<keyword evidence="7" id="KW-0206">Cytoskeleton</keyword>
<organism evidence="12">
    <name type="scientific">Fundulus heteroclitus</name>
    <name type="common">Killifish</name>
    <name type="synonym">Mummichog</name>
    <dbReference type="NCBI Taxonomy" id="8078"/>
    <lineage>
        <taxon>Eukaryota</taxon>
        <taxon>Metazoa</taxon>
        <taxon>Chordata</taxon>
        <taxon>Craniata</taxon>
        <taxon>Vertebrata</taxon>
        <taxon>Euteleostomi</taxon>
        <taxon>Actinopterygii</taxon>
        <taxon>Neopterygii</taxon>
        <taxon>Teleostei</taxon>
        <taxon>Neoteleostei</taxon>
        <taxon>Acanthomorphata</taxon>
        <taxon>Ovalentaria</taxon>
        <taxon>Atherinomorphae</taxon>
        <taxon>Cyprinodontiformes</taxon>
        <taxon>Fundulidae</taxon>
        <taxon>Fundulus</taxon>
    </lineage>
</organism>
<comment type="similarity">
    <text evidence="2">Belongs to the DRC9 family.</text>
</comment>
<accession>A0A146ZX08</accession>
<evidence type="ECO:0000256" key="2">
    <source>
        <dbReference type="ARBA" id="ARBA00008222"/>
    </source>
</evidence>
<evidence type="ECO:0000256" key="4">
    <source>
        <dbReference type="ARBA" id="ARBA00022490"/>
    </source>
</evidence>
<evidence type="ECO:0000256" key="7">
    <source>
        <dbReference type="ARBA" id="ARBA00023212"/>
    </source>
</evidence>